<reference evidence="3" key="1">
    <citation type="journal article" date="2014" name="Science">
        <title>The coffee genome provides insight into the convergent evolution of caffeine biosynthesis.</title>
        <authorList>
            <person name="Denoeud F."/>
            <person name="Carretero-Paulet L."/>
            <person name="Dereeper A."/>
            <person name="Droc G."/>
            <person name="Guyot R."/>
            <person name="Pietrella M."/>
            <person name="Zheng C."/>
            <person name="Alberti A."/>
            <person name="Anthony F."/>
            <person name="Aprea G."/>
            <person name="Aury J.M."/>
            <person name="Bento P."/>
            <person name="Bernard M."/>
            <person name="Bocs S."/>
            <person name="Campa C."/>
            <person name="Cenci A."/>
            <person name="Combes M.C."/>
            <person name="Crouzillat D."/>
            <person name="Da Silva C."/>
            <person name="Daddiego L."/>
            <person name="De Bellis F."/>
            <person name="Dussert S."/>
            <person name="Garsmeur O."/>
            <person name="Gayraud T."/>
            <person name="Guignon V."/>
            <person name="Jahn K."/>
            <person name="Jamilloux V."/>
            <person name="Joet T."/>
            <person name="Labadie K."/>
            <person name="Lan T."/>
            <person name="Leclercq J."/>
            <person name="Lepelley M."/>
            <person name="Leroy T."/>
            <person name="Li L.T."/>
            <person name="Librado P."/>
            <person name="Lopez L."/>
            <person name="Munoz A."/>
            <person name="Noel B."/>
            <person name="Pallavicini A."/>
            <person name="Perrotta G."/>
            <person name="Poncet V."/>
            <person name="Pot D."/>
            <person name="Priyono X."/>
            <person name="Rigoreau M."/>
            <person name="Rouard M."/>
            <person name="Rozas J."/>
            <person name="Tranchant-Dubreuil C."/>
            <person name="VanBuren R."/>
            <person name="Zhang Q."/>
            <person name="Andrade A.C."/>
            <person name="Argout X."/>
            <person name="Bertrand B."/>
            <person name="de Kochko A."/>
            <person name="Graziosi G."/>
            <person name="Henry R.J."/>
            <person name="Jayarama X."/>
            <person name="Ming R."/>
            <person name="Nagai C."/>
            <person name="Rounsley S."/>
            <person name="Sankoff D."/>
            <person name="Giuliano G."/>
            <person name="Albert V.A."/>
            <person name="Wincker P."/>
            <person name="Lashermes P."/>
        </authorList>
    </citation>
    <scope>NUCLEOTIDE SEQUENCE [LARGE SCALE GENOMIC DNA]</scope>
    <source>
        <strain evidence="3">cv. DH200-94</strain>
    </source>
</reference>
<dbReference type="PANTHER" id="PTHR37194">
    <property type="entry name" value="T2E6.7-RELATED"/>
    <property type="match status" value="1"/>
</dbReference>
<feature type="compositionally biased region" description="Acidic residues" evidence="1">
    <location>
        <begin position="148"/>
        <end position="162"/>
    </location>
</feature>
<evidence type="ECO:0000313" key="2">
    <source>
        <dbReference type="EMBL" id="CDP06804.1"/>
    </source>
</evidence>
<dbReference type="OrthoDB" id="653441at2759"/>
<accession>A0A068UF38</accession>
<dbReference type="PhylomeDB" id="A0A068UF38"/>
<dbReference type="Gramene" id="CDP06804">
    <property type="protein sequence ID" value="CDP06804"/>
    <property type="gene ID" value="GSCOC_T00023791001"/>
</dbReference>
<evidence type="ECO:0000256" key="1">
    <source>
        <dbReference type="SAM" id="MobiDB-lite"/>
    </source>
</evidence>
<feature type="region of interest" description="Disordered" evidence="1">
    <location>
        <begin position="141"/>
        <end position="172"/>
    </location>
</feature>
<dbReference type="AlphaFoldDB" id="A0A068UF38"/>
<gene>
    <name evidence="2" type="ORF">GSCOC_T00023791001</name>
</gene>
<organism evidence="2 3">
    <name type="scientific">Coffea canephora</name>
    <name type="common">Robusta coffee</name>
    <dbReference type="NCBI Taxonomy" id="49390"/>
    <lineage>
        <taxon>Eukaryota</taxon>
        <taxon>Viridiplantae</taxon>
        <taxon>Streptophyta</taxon>
        <taxon>Embryophyta</taxon>
        <taxon>Tracheophyta</taxon>
        <taxon>Spermatophyta</taxon>
        <taxon>Magnoliopsida</taxon>
        <taxon>eudicotyledons</taxon>
        <taxon>Gunneridae</taxon>
        <taxon>Pentapetalae</taxon>
        <taxon>asterids</taxon>
        <taxon>lamiids</taxon>
        <taxon>Gentianales</taxon>
        <taxon>Rubiaceae</taxon>
        <taxon>Ixoroideae</taxon>
        <taxon>Gardenieae complex</taxon>
        <taxon>Bertiereae - Coffeeae clade</taxon>
        <taxon>Coffeeae</taxon>
        <taxon>Coffea</taxon>
    </lineage>
</organism>
<dbReference type="Proteomes" id="UP000295252">
    <property type="component" value="Chromosome IV"/>
</dbReference>
<protein>
    <submittedName>
        <fullName evidence="2">Uncharacterized protein</fullName>
    </submittedName>
</protein>
<proteinExistence type="predicted"/>
<name>A0A068UF38_COFCA</name>
<keyword evidence="3" id="KW-1185">Reference proteome</keyword>
<dbReference type="InParanoid" id="A0A068UF38"/>
<sequence>MVRTNNSSVLEDMHANEDQIYKILVGRFTNIPKWKVAFVVFPHLKRSSRRRNLGAAQLNLPSSTLHSLDSSDFTLKASLVRNFKTFNMEDQNTASSNPLVKATFKLGSETHSVDAKKGVLSEQLVSMKEQSMIVLKDYITKHNVPNDIPDEPEEVSSDDEGEIPPVKSKKRK</sequence>
<dbReference type="PANTHER" id="PTHR37194:SF2">
    <property type="entry name" value="T2E6.7-RELATED"/>
    <property type="match status" value="1"/>
</dbReference>
<dbReference type="EMBL" id="HG739107">
    <property type="protein sequence ID" value="CDP06804.1"/>
    <property type="molecule type" value="Genomic_DNA"/>
</dbReference>
<evidence type="ECO:0000313" key="3">
    <source>
        <dbReference type="Proteomes" id="UP000295252"/>
    </source>
</evidence>